<keyword evidence="4" id="KW-1185">Reference proteome</keyword>
<feature type="domain" description="SH3b" evidence="2">
    <location>
        <begin position="38"/>
        <end position="100"/>
    </location>
</feature>
<dbReference type="EMBL" id="PVTQ01000026">
    <property type="protein sequence ID" value="PRY84305.1"/>
    <property type="molecule type" value="Genomic_DNA"/>
</dbReference>
<dbReference type="OrthoDB" id="9810773at2"/>
<accession>A0A2T0WC99</accession>
<proteinExistence type="predicted"/>
<dbReference type="Proteomes" id="UP000238392">
    <property type="component" value="Unassembled WGS sequence"/>
</dbReference>
<dbReference type="InterPro" id="IPR003646">
    <property type="entry name" value="SH3-like_bac-type"/>
</dbReference>
<comment type="caution">
    <text evidence="3">The sequence shown here is derived from an EMBL/GenBank/DDBJ whole genome shotgun (WGS) entry which is preliminary data.</text>
</comment>
<evidence type="ECO:0000256" key="1">
    <source>
        <dbReference type="SAM" id="SignalP"/>
    </source>
</evidence>
<evidence type="ECO:0000259" key="2">
    <source>
        <dbReference type="SMART" id="SM00287"/>
    </source>
</evidence>
<reference evidence="3 4" key="1">
    <citation type="submission" date="2018-03" db="EMBL/GenBank/DDBJ databases">
        <title>Genomic Encyclopedia of Archaeal and Bacterial Type Strains, Phase II (KMG-II): from individual species to whole genera.</title>
        <authorList>
            <person name="Goeker M."/>
        </authorList>
    </citation>
    <scope>NUCLEOTIDE SEQUENCE [LARGE SCALE GENOMIC DNA]</scope>
    <source>
        <strain evidence="3 4">DSM 100212</strain>
    </source>
</reference>
<dbReference type="AlphaFoldDB" id="A0A2T0WC99"/>
<feature type="signal peptide" evidence="1">
    <location>
        <begin position="1"/>
        <end position="25"/>
    </location>
</feature>
<dbReference type="InterPro" id="IPR010466">
    <property type="entry name" value="DUF1058"/>
</dbReference>
<keyword evidence="1" id="KW-0732">Signal</keyword>
<gene>
    <name evidence="3" type="ORF">CLV74_12627</name>
</gene>
<dbReference type="RefSeq" id="WP_106268526.1">
    <property type="nucleotide sequence ID" value="NZ_PVTQ01000026.1"/>
</dbReference>
<dbReference type="Pfam" id="PF06347">
    <property type="entry name" value="SH3_4"/>
    <property type="match status" value="2"/>
</dbReference>
<evidence type="ECO:0000313" key="3">
    <source>
        <dbReference type="EMBL" id="PRY84305.1"/>
    </source>
</evidence>
<name>A0A2T0WC99_9RHOB</name>
<feature type="domain" description="SH3b" evidence="2">
    <location>
        <begin position="101"/>
        <end position="163"/>
    </location>
</feature>
<dbReference type="Gene3D" id="2.30.30.40">
    <property type="entry name" value="SH3 Domains"/>
    <property type="match status" value="2"/>
</dbReference>
<evidence type="ECO:0000313" key="4">
    <source>
        <dbReference type="Proteomes" id="UP000238392"/>
    </source>
</evidence>
<dbReference type="SMART" id="SM00287">
    <property type="entry name" value="SH3b"/>
    <property type="match status" value="2"/>
</dbReference>
<protein>
    <submittedName>
        <fullName evidence="3">SH3-like domain-containing protein</fullName>
    </submittedName>
</protein>
<feature type="chain" id="PRO_5015655204" evidence="1">
    <location>
        <begin position="26"/>
        <end position="169"/>
    </location>
</feature>
<organism evidence="3 4">
    <name type="scientific">Donghicola tyrosinivorans</name>
    <dbReference type="NCBI Taxonomy" id="1652492"/>
    <lineage>
        <taxon>Bacteria</taxon>
        <taxon>Pseudomonadati</taxon>
        <taxon>Pseudomonadota</taxon>
        <taxon>Alphaproteobacteria</taxon>
        <taxon>Rhodobacterales</taxon>
        <taxon>Roseobacteraceae</taxon>
        <taxon>Donghicola</taxon>
    </lineage>
</organism>
<sequence length="169" mass="18781">MKITATLGRLALSCSLCLFSVAAFAEETTGSVTNLPLPRFVSIKAAEANVRRGPSLTHRIDWVFKRRDLPVEITAEFENWRRIRDHEGAGGWVHYTLLSGKRTALILNDLTPIYSRPSDGASAVARLEAGVILHVDSCEIDWCHVDVGGYEGWLPKTEMWGVKPSEVFD</sequence>